<keyword evidence="6" id="KW-0833">Ubl conjugation pathway</keyword>
<keyword evidence="10" id="KW-1185">Reference proteome</keyword>
<dbReference type="InterPro" id="IPR045194">
    <property type="entry name" value="MGRN1/RNF157-like"/>
</dbReference>
<dbReference type="InterPro" id="IPR058981">
    <property type="entry name" value="MGRN1/RNF157-like_N"/>
</dbReference>
<dbReference type="AlphaFoldDB" id="A0AA38TMQ5"/>
<dbReference type="PANTHER" id="PTHR22996">
    <property type="entry name" value="MAHOGUNIN"/>
    <property type="match status" value="1"/>
</dbReference>
<dbReference type="PANTHER" id="PTHR22996:SF4">
    <property type="entry name" value="E3 UBIQUITIN-PROTEIN LIGASE LUL4-RELATED"/>
    <property type="match status" value="1"/>
</dbReference>
<organism evidence="9 10">
    <name type="scientific">Centaurea solstitialis</name>
    <name type="common">yellow star-thistle</name>
    <dbReference type="NCBI Taxonomy" id="347529"/>
    <lineage>
        <taxon>Eukaryota</taxon>
        <taxon>Viridiplantae</taxon>
        <taxon>Streptophyta</taxon>
        <taxon>Embryophyta</taxon>
        <taxon>Tracheophyta</taxon>
        <taxon>Spermatophyta</taxon>
        <taxon>Magnoliopsida</taxon>
        <taxon>eudicotyledons</taxon>
        <taxon>Gunneridae</taxon>
        <taxon>Pentapetalae</taxon>
        <taxon>asterids</taxon>
        <taxon>campanulids</taxon>
        <taxon>Asterales</taxon>
        <taxon>Asteraceae</taxon>
        <taxon>Carduoideae</taxon>
        <taxon>Cardueae</taxon>
        <taxon>Centaureinae</taxon>
        <taxon>Centaurea</taxon>
    </lineage>
</organism>
<dbReference type="GO" id="GO:0061630">
    <property type="term" value="F:ubiquitin protein ligase activity"/>
    <property type="evidence" value="ECO:0007669"/>
    <property type="project" value="UniProtKB-EC"/>
</dbReference>
<proteinExistence type="predicted"/>
<protein>
    <recommendedName>
        <fullName evidence="2">RING-type E3 ubiquitin transferase</fullName>
        <ecNumber evidence="2">2.3.2.27</ecNumber>
    </recommendedName>
</protein>
<comment type="catalytic activity">
    <reaction evidence="1">
        <text>S-ubiquitinyl-[E2 ubiquitin-conjugating enzyme]-L-cysteine + [acceptor protein]-L-lysine = [E2 ubiquitin-conjugating enzyme]-L-cysteine + N(6)-ubiquitinyl-[acceptor protein]-L-lysine.</text>
        <dbReference type="EC" id="2.3.2.27"/>
    </reaction>
</comment>
<evidence type="ECO:0000256" key="7">
    <source>
        <dbReference type="ARBA" id="ARBA00022833"/>
    </source>
</evidence>
<evidence type="ECO:0000259" key="8">
    <source>
        <dbReference type="Pfam" id="PF26192"/>
    </source>
</evidence>
<keyword evidence="4" id="KW-0479">Metal-binding</keyword>
<evidence type="ECO:0000256" key="6">
    <source>
        <dbReference type="ARBA" id="ARBA00022786"/>
    </source>
</evidence>
<evidence type="ECO:0000256" key="3">
    <source>
        <dbReference type="ARBA" id="ARBA00022679"/>
    </source>
</evidence>
<dbReference type="EMBL" id="JARYMX010000003">
    <property type="protein sequence ID" value="KAJ9556906.1"/>
    <property type="molecule type" value="Genomic_DNA"/>
</dbReference>
<keyword evidence="7" id="KW-0862">Zinc</keyword>
<gene>
    <name evidence="9" type="ORF">OSB04_011520</name>
</gene>
<dbReference type="Pfam" id="PF26192">
    <property type="entry name" value="RNF157-like_N"/>
    <property type="match status" value="1"/>
</dbReference>
<accession>A0AA38TMQ5</accession>
<evidence type="ECO:0000256" key="4">
    <source>
        <dbReference type="ARBA" id="ARBA00022723"/>
    </source>
</evidence>
<feature type="domain" description="MGRN1/RNF157-like N-terminal" evidence="8">
    <location>
        <begin position="60"/>
        <end position="125"/>
    </location>
</feature>
<reference evidence="9" key="1">
    <citation type="submission" date="2023-03" db="EMBL/GenBank/DDBJ databases">
        <title>Chromosome-scale reference genome and RAD-based genetic map of yellow starthistle (Centaurea solstitialis) reveal putative structural variation and QTLs associated with invader traits.</title>
        <authorList>
            <person name="Reatini B."/>
            <person name="Cang F.A."/>
            <person name="Jiang Q."/>
            <person name="Mckibben M.T.W."/>
            <person name="Barker M.S."/>
            <person name="Rieseberg L.H."/>
            <person name="Dlugosch K.M."/>
        </authorList>
    </citation>
    <scope>NUCLEOTIDE SEQUENCE</scope>
    <source>
        <strain evidence="9">CAN-66</strain>
        <tissue evidence="9">Leaf</tissue>
    </source>
</reference>
<comment type="caution">
    <text evidence="9">The sequence shown here is derived from an EMBL/GenBank/DDBJ whole genome shotgun (WGS) entry which is preliminary data.</text>
</comment>
<dbReference type="GO" id="GO:0008270">
    <property type="term" value="F:zinc ion binding"/>
    <property type="evidence" value="ECO:0007669"/>
    <property type="project" value="UniProtKB-KW"/>
</dbReference>
<name>A0AA38TMQ5_9ASTR</name>
<dbReference type="Proteomes" id="UP001172457">
    <property type="component" value="Chromosome 3"/>
</dbReference>
<dbReference type="EC" id="2.3.2.27" evidence="2"/>
<keyword evidence="3" id="KW-0808">Transferase</keyword>
<keyword evidence="5" id="KW-0863">Zinc-finger</keyword>
<evidence type="ECO:0000256" key="5">
    <source>
        <dbReference type="ARBA" id="ARBA00022771"/>
    </source>
</evidence>
<evidence type="ECO:0000313" key="10">
    <source>
        <dbReference type="Proteomes" id="UP001172457"/>
    </source>
</evidence>
<evidence type="ECO:0000256" key="2">
    <source>
        <dbReference type="ARBA" id="ARBA00012483"/>
    </source>
</evidence>
<evidence type="ECO:0000313" key="9">
    <source>
        <dbReference type="EMBL" id="KAJ9556906.1"/>
    </source>
</evidence>
<dbReference type="GO" id="GO:0016567">
    <property type="term" value="P:protein ubiquitination"/>
    <property type="evidence" value="ECO:0007669"/>
    <property type="project" value="TreeGrafter"/>
</dbReference>
<sequence>MRSSFKFFHVRFSFVESSNITIAPSTGSAQPQIGCCVPSDVERLGKLWSMEQDCFILGDIITIYYFPKEEADCKFVSEAYKPVKVPFTKGIGQRFRQPSGTGVDLGFFELDDLCKPSPGEDVFRL</sequence>
<evidence type="ECO:0000256" key="1">
    <source>
        <dbReference type="ARBA" id="ARBA00000900"/>
    </source>
</evidence>